<comment type="similarity">
    <text evidence="1">Belongs to the GerABKA family.</text>
</comment>
<dbReference type="Pfam" id="PF03323">
    <property type="entry name" value="GerA"/>
    <property type="match status" value="1"/>
</dbReference>
<organism evidence="4 5">
    <name type="scientific">Cronobacter sakazakii</name>
    <name type="common">Enterobacter sakazakii</name>
    <dbReference type="NCBI Taxonomy" id="28141"/>
    <lineage>
        <taxon>Bacteria</taxon>
        <taxon>Pseudomonadati</taxon>
        <taxon>Pseudomonadota</taxon>
        <taxon>Gammaproteobacteria</taxon>
        <taxon>Enterobacterales</taxon>
        <taxon>Enterobacteriaceae</taxon>
        <taxon>Cronobacter</taxon>
    </lineage>
</organism>
<keyword evidence="3" id="KW-1133">Transmembrane helix</keyword>
<dbReference type="InterPro" id="IPR004995">
    <property type="entry name" value="Spore_Ger"/>
</dbReference>
<dbReference type="Proteomes" id="UP000244856">
    <property type="component" value="Unassembled WGS sequence"/>
</dbReference>
<evidence type="ECO:0000256" key="3">
    <source>
        <dbReference type="SAM" id="Phobius"/>
    </source>
</evidence>
<feature type="non-terminal residue" evidence="4">
    <location>
        <position position="1"/>
    </location>
</feature>
<dbReference type="PANTHER" id="PTHR22550">
    <property type="entry name" value="SPORE GERMINATION PROTEIN"/>
    <property type="match status" value="1"/>
</dbReference>
<dbReference type="GO" id="GO:0009847">
    <property type="term" value="P:spore germination"/>
    <property type="evidence" value="ECO:0007669"/>
    <property type="project" value="InterPro"/>
</dbReference>
<proteinExistence type="inferred from homology"/>
<keyword evidence="3" id="KW-0812">Transmembrane</keyword>
<comment type="caution">
    <text evidence="4">The sequence shown here is derived from an EMBL/GenBank/DDBJ whole genome shotgun (WGS) entry which is preliminary data.</text>
</comment>
<dbReference type="InterPro" id="IPR050768">
    <property type="entry name" value="UPF0353/GerABKA_families"/>
</dbReference>
<keyword evidence="2 3" id="KW-0472">Membrane</keyword>
<dbReference type="PANTHER" id="PTHR22550:SF5">
    <property type="entry name" value="LEUCINE ZIPPER PROTEIN 4"/>
    <property type="match status" value="1"/>
</dbReference>
<dbReference type="AlphaFoldDB" id="A0AA44Z5K8"/>
<sequence>IMSPIFVIIESATAISSLALSHYSTAIQLRILRFVAMFFASVFGLYGVVLFFLFICSHIARLKSFGVPYASPAVLYQFTDWKDFMVRMPIQMMKRRPKMLKLKDYVRKGSEEE</sequence>
<evidence type="ECO:0000313" key="4">
    <source>
        <dbReference type="EMBL" id="PUV99631.1"/>
    </source>
</evidence>
<gene>
    <name evidence="4" type="ORF">B7T07_23040</name>
</gene>
<evidence type="ECO:0000256" key="2">
    <source>
        <dbReference type="ARBA" id="ARBA00023136"/>
    </source>
</evidence>
<feature type="transmembrane region" description="Helical" evidence="3">
    <location>
        <begin position="31"/>
        <end position="55"/>
    </location>
</feature>
<evidence type="ECO:0000313" key="5">
    <source>
        <dbReference type="Proteomes" id="UP000244856"/>
    </source>
</evidence>
<dbReference type="GO" id="GO:0016020">
    <property type="term" value="C:membrane"/>
    <property type="evidence" value="ECO:0007669"/>
    <property type="project" value="InterPro"/>
</dbReference>
<protein>
    <submittedName>
        <fullName evidence="4">Spore germination protein</fullName>
    </submittedName>
</protein>
<name>A0AA44Z5K8_CROSK</name>
<dbReference type="RefSeq" id="WP_165756341.1">
    <property type="nucleotide sequence ID" value="NZ_NCTU01000149.1"/>
</dbReference>
<reference evidence="4 5" key="1">
    <citation type="submission" date="2017-04" db="EMBL/GenBank/DDBJ databases">
        <title>Cronobacter sakazakii, ST83 Lineage Isolates.</title>
        <authorList>
            <person name="Chase H."/>
            <person name="Tall B."/>
            <person name="Gopinath G."/>
            <person name="Lehner A."/>
        </authorList>
    </citation>
    <scope>NUCLEOTIDE SEQUENCE [LARGE SCALE GENOMIC DNA]</scope>
    <source>
        <strain evidence="4 5">MOD1_Comp15</strain>
    </source>
</reference>
<dbReference type="EMBL" id="NCTU01000149">
    <property type="protein sequence ID" value="PUV99631.1"/>
    <property type="molecule type" value="Genomic_DNA"/>
</dbReference>
<evidence type="ECO:0000256" key="1">
    <source>
        <dbReference type="ARBA" id="ARBA00005278"/>
    </source>
</evidence>
<accession>A0AA44Z5K8</accession>